<dbReference type="Proteomes" id="UP000054302">
    <property type="component" value="Unassembled WGS sequence"/>
</dbReference>
<proteinExistence type="predicted"/>
<keyword evidence="4" id="KW-1185">Reference proteome</keyword>
<evidence type="ECO:0000256" key="1">
    <source>
        <dbReference type="SAM" id="MobiDB-lite"/>
    </source>
</evidence>
<feature type="compositionally biased region" description="Polar residues" evidence="1">
    <location>
        <begin position="69"/>
        <end position="79"/>
    </location>
</feature>
<feature type="region of interest" description="Disordered" evidence="1">
    <location>
        <begin position="61"/>
        <end position="85"/>
    </location>
</feature>
<reference evidence="3 4" key="1">
    <citation type="submission" date="2015-01" db="EMBL/GenBank/DDBJ databases">
        <title>The Genome Sequence of Exophiala mesophila CBS40295.</title>
        <authorList>
            <consortium name="The Broad Institute Genomics Platform"/>
            <person name="Cuomo C."/>
            <person name="de Hoog S."/>
            <person name="Gorbushina A."/>
            <person name="Stielow B."/>
            <person name="Teixiera M."/>
            <person name="Abouelleil A."/>
            <person name="Chapman S.B."/>
            <person name="Priest M."/>
            <person name="Young S.K."/>
            <person name="Wortman J."/>
            <person name="Nusbaum C."/>
            <person name="Birren B."/>
        </authorList>
    </citation>
    <scope>NUCLEOTIDE SEQUENCE [LARGE SCALE GENOMIC DNA]</scope>
    <source>
        <strain evidence="3 4">CBS 40295</strain>
    </source>
</reference>
<evidence type="ECO:0000256" key="2">
    <source>
        <dbReference type="SAM" id="SignalP"/>
    </source>
</evidence>
<keyword evidence="2" id="KW-0732">Signal</keyword>
<dbReference type="OMA" id="PNMVEIT"/>
<dbReference type="HOGENOM" id="CLU_199209_0_0_1"/>
<organism evidence="3 4">
    <name type="scientific">Exophiala mesophila</name>
    <name type="common">Black yeast-like fungus</name>
    <dbReference type="NCBI Taxonomy" id="212818"/>
    <lineage>
        <taxon>Eukaryota</taxon>
        <taxon>Fungi</taxon>
        <taxon>Dikarya</taxon>
        <taxon>Ascomycota</taxon>
        <taxon>Pezizomycotina</taxon>
        <taxon>Eurotiomycetes</taxon>
        <taxon>Chaetothyriomycetidae</taxon>
        <taxon>Chaetothyriales</taxon>
        <taxon>Herpotrichiellaceae</taxon>
        <taxon>Exophiala</taxon>
    </lineage>
</organism>
<feature type="chain" id="PRO_5002238463" evidence="2">
    <location>
        <begin position="20"/>
        <end position="85"/>
    </location>
</feature>
<accession>A0A0D2AGL8</accession>
<dbReference type="RefSeq" id="XP_016229627.1">
    <property type="nucleotide sequence ID" value="XM_016365978.1"/>
</dbReference>
<dbReference type="EMBL" id="KN847520">
    <property type="protein sequence ID" value="KIV98053.1"/>
    <property type="molecule type" value="Genomic_DNA"/>
</dbReference>
<feature type="signal peptide" evidence="2">
    <location>
        <begin position="1"/>
        <end position="19"/>
    </location>
</feature>
<protein>
    <submittedName>
        <fullName evidence="3">Uncharacterized protein</fullName>
    </submittedName>
</protein>
<evidence type="ECO:0000313" key="4">
    <source>
        <dbReference type="Proteomes" id="UP000054302"/>
    </source>
</evidence>
<dbReference type="GeneID" id="27319589"/>
<evidence type="ECO:0000313" key="3">
    <source>
        <dbReference type="EMBL" id="KIV98053.1"/>
    </source>
</evidence>
<gene>
    <name evidence="3" type="ORF">PV10_01744</name>
</gene>
<dbReference type="AlphaFoldDB" id="A0A0D2AGL8"/>
<dbReference type="VEuPathDB" id="FungiDB:PV10_01744"/>
<name>A0A0D2AGL8_EXOME</name>
<sequence length="85" mass="9304">MRGRLTGLVLVVGFGIANGTSISSSRASNVINLSQGYMTFQPAFEELEMEKRKKREQLEAADLGPNMVEITQSSSQSTPRLKKEG</sequence>